<dbReference type="PANTHER" id="PTHR43081">
    <property type="entry name" value="ADENYLATE CYCLASE, TERMINAL-DIFFERENTIATION SPECIFIC-RELATED"/>
    <property type="match status" value="1"/>
</dbReference>
<dbReference type="EMBL" id="JABFDB010000027">
    <property type="protein sequence ID" value="NYZ23442.1"/>
    <property type="molecule type" value="Genomic_DNA"/>
</dbReference>
<dbReference type="Pfam" id="PF00211">
    <property type="entry name" value="Guanylate_cyc"/>
    <property type="match status" value="1"/>
</dbReference>
<dbReference type="InterPro" id="IPR001054">
    <property type="entry name" value="A/G_cyclase"/>
</dbReference>
<gene>
    <name evidence="2" type="ORF">HND93_27395</name>
</gene>
<dbReference type="InterPro" id="IPR029787">
    <property type="entry name" value="Nucleotide_cyclase"/>
</dbReference>
<dbReference type="PANTHER" id="PTHR43081:SF11">
    <property type="entry name" value="BLR2264 PROTEIN"/>
    <property type="match status" value="1"/>
</dbReference>
<organism evidence="2 3">
    <name type="scientific">Azospirillum oleiclasticum</name>
    <dbReference type="NCBI Taxonomy" id="2735135"/>
    <lineage>
        <taxon>Bacteria</taxon>
        <taxon>Pseudomonadati</taxon>
        <taxon>Pseudomonadota</taxon>
        <taxon>Alphaproteobacteria</taxon>
        <taxon>Rhodospirillales</taxon>
        <taxon>Azospirillaceae</taxon>
        <taxon>Azospirillum</taxon>
    </lineage>
</organism>
<dbReference type="CDD" id="cd07302">
    <property type="entry name" value="CHD"/>
    <property type="match status" value="1"/>
</dbReference>
<dbReference type="InterPro" id="IPR050697">
    <property type="entry name" value="Adenylyl/Guanylyl_Cyclase_3/4"/>
</dbReference>
<dbReference type="SUPFAM" id="SSF55073">
    <property type="entry name" value="Nucleotide cyclase"/>
    <property type="match status" value="1"/>
</dbReference>
<evidence type="ECO:0000259" key="1">
    <source>
        <dbReference type="PROSITE" id="PS50125"/>
    </source>
</evidence>
<comment type="caution">
    <text evidence="2">The sequence shown here is derived from an EMBL/GenBank/DDBJ whole genome shotgun (WGS) entry which is preliminary data.</text>
</comment>
<protein>
    <submittedName>
        <fullName evidence="2">Adenylate/guanylate cyclase domain-containing protein</fullName>
    </submittedName>
</protein>
<name>A0ABX2THA0_9PROT</name>
<evidence type="ECO:0000313" key="3">
    <source>
        <dbReference type="Proteomes" id="UP000584642"/>
    </source>
</evidence>
<proteinExistence type="predicted"/>
<sequence length="403" mass="43446">MEKHRLVALLKWINTAALGGADESALLSGFCEQLKQAGLPVWRAIIGTDTLHPVIAGHVVTWMDGTDAELTDYRTEDHNPDNWERSPFFLLYNERGTLLRRRLDDSYARGEFPKLDELQDGGCTDYVCLLHHLGADAVVGDLDCVFSSFTTREPGGFTDDQVAALGPLVATLAVAIHNRGMVRIARTLVETYLGRDAGERVLRGQIRRGVAETIRAVLWFSDLQGFTKITDTADPATVIPMLNDYADALVSAIRGNGGEVLKFIGDGILAIFPLDEGGAACTAALDAAVDARARCQVVNARRKADGAPVTRFYLGLHVGEVFYGNIGSADRLDFTVVGPAVNEASRIAAMCRSLDQDVLVSSAFAAAAPACGERLISVGRYLLRGVGRPQELFTLDPDRSAAG</sequence>
<dbReference type="PROSITE" id="PS50125">
    <property type="entry name" value="GUANYLATE_CYCLASE_2"/>
    <property type="match status" value="1"/>
</dbReference>
<reference evidence="2 3" key="1">
    <citation type="submission" date="2020-05" db="EMBL/GenBank/DDBJ databases">
        <title>Azospirillum oleiclasticum sp. nov, a nitrogen-fixing and heavy crude oil-emulsifying bacterium isolated from the crude oil of Yumen Oilfield.</title>
        <authorList>
            <person name="Wu D."/>
            <person name="Cai M."/>
            <person name="Zhang X."/>
        </authorList>
    </citation>
    <scope>NUCLEOTIDE SEQUENCE [LARGE SCALE GENOMIC DNA]</scope>
    <source>
        <strain evidence="2 3">ROY-1-1-2</strain>
    </source>
</reference>
<feature type="domain" description="Guanylate cyclase" evidence="1">
    <location>
        <begin position="217"/>
        <end position="348"/>
    </location>
</feature>
<keyword evidence="3" id="KW-1185">Reference proteome</keyword>
<dbReference type="Gene3D" id="3.30.70.1230">
    <property type="entry name" value="Nucleotide cyclase"/>
    <property type="match status" value="1"/>
</dbReference>
<accession>A0ABX2THA0</accession>
<dbReference type="Proteomes" id="UP000584642">
    <property type="component" value="Unassembled WGS sequence"/>
</dbReference>
<dbReference type="SMART" id="SM00044">
    <property type="entry name" value="CYCc"/>
    <property type="match status" value="1"/>
</dbReference>
<evidence type="ECO:0000313" key="2">
    <source>
        <dbReference type="EMBL" id="NYZ23442.1"/>
    </source>
</evidence>
<dbReference type="RefSeq" id="WP_180285217.1">
    <property type="nucleotide sequence ID" value="NZ_JABFDB010000027.1"/>
</dbReference>